<evidence type="ECO:0000313" key="1">
    <source>
        <dbReference type="EMBL" id="MEK8030210.1"/>
    </source>
</evidence>
<keyword evidence="2" id="KW-1185">Reference proteome</keyword>
<accession>A0ABU9BMQ4</accession>
<gene>
    <name evidence="1" type="ORF">AACH06_05185</name>
</gene>
<reference evidence="1 2" key="1">
    <citation type="submission" date="2024-04" db="EMBL/GenBank/DDBJ databases">
        <title>Novel species of the genus Ideonella isolated from streams.</title>
        <authorList>
            <person name="Lu H."/>
        </authorList>
    </citation>
    <scope>NUCLEOTIDE SEQUENCE [LARGE SCALE GENOMIC DNA]</scope>
    <source>
        <strain evidence="1 2">DXS29W</strain>
    </source>
</reference>
<proteinExistence type="predicted"/>
<sequence>MKIACHCGAVIVDQTDFLSYKAYVVADRDWEDFVDASESKGRIDSSLVRLSYQCPQCGRLYVEDASRELHAFIPDEHKVQVLGSSEGVDWRAPLIGSWNDRPYAGQAKGHLWCDADGGTSTEFDDWEQLELAYQALFKRLRESDRLRSALLRKNGQDVHSWACKA</sequence>
<comment type="caution">
    <text evidence="1">The sequence shown here is derived from an EMBL/GenBank/DDBJ whole genome shotgun (WGS) entry which is preliminary data.</text>
</comment>
<evidence type="ECO:0008006" key="3">
    <source>
        <dbReference type="Google" id="ProtNLM"/>
    </source>
</evidence>
<dbReference type="RefSeq" id="WP_341424560.1">
    <property type="nucleotide sequence ID" value="NZ_JBBUTG010000002.1"/>
</dbReference>
<organism evidence="1 2">
    <name type="scientific">Ideonella lacteola</name>
    <dbReference type="NCBI Taxonomy" id="2984193"/>
    <lineage>
        <taxon>Bacteria</taxon>
        <taxon>Pseudomonadati</taxon>
        <taxon>Pseudomonadota</taxon>
        <taxon>Betaproteobacteria</taxon>
        <taxon>Burkholderiales</taxon>
        <taxon>Sphaerotilaceae</taxon>
        <taxon>Ideonella</taxon>
    </lineage>
</organism>
<dbReference type="EMBL" id="JBBUTG010000002">
    <property type="protein sequence ID" value="MEK8030210.1"/>
    <property type="molecule type" value="Genomic_DNA"/>
</dbReference>
<dbReference type="Proteomes" id="UP001371218">
    <property type="component" value="Unassembled WGS sequence"/>
</dbReference>
<evidence type="ECO:0000313" key="2">
    <source>
        <dbReference type="Proteomes" id="UP001371218"/>
    </source>
</evidence>
<name>A0ABU9BMQ4_9BURK</name>
<protein>
    <recommendedName>
        <fullName evidence="3">C2H2-type domain-containing protein</fullName>
    </recommendedName>
</protein>